<dbReference type="Proteomes" id="UP001291623">
    <property type="component" value="Unassembled WGS sequence"/>
</dbReference>
<feature type="compositionally biased region" description="Low complexity" evidence="4">
    <location>
        <begin position="623"/>
        <end position="638"/>
    </location>
</feature>
<organism evidence="5 6">
    <name type="scientific">Anisodus tanguticus</name>
    <dbReference type="NCBI Taxonomy" id="243964"/>
    <lineage>
        <taxon>Eukaryota</taxon>
        <taxon>Viridiplantae</taxon>
        <taxon>Streptophyta</taxon>
        <taxon>Embryophyta</taxon>
        <taxon>Tracheophyta</taxon>
        <taxon>Spermatophyta</taxon>
        <taxon>Magnoliopsida</taxon>
        <taxon>eudicotyledons</taxon>
        <taxon>Gunneridae</taxon>
        <taxon>Pentapetalae</taxon>
        <taxon>asterids</taxon>
        <taxon>lamiids</taxon>
        <taxon>Solanales</taxon>
        <taxon>Solanaceae</taxon>
        <taxon>Solanoideae</taxon>
        <taxon>Hyoscyameae</taxon>
        <taxon>Anisodus</taxon>
    </lineage>
</organism>
<name>A0AAE1RI34_9SOLA</name>
<feature type="region of interest" description="Disordered" evidence="4">
    <location>
        <begin position="13"/>
        <end position="63"/>
    </location>
</feature>
<dbReference type="PANTHER" id="PTHR31580:SF5">
    <property type="entry name" value="FILAMENT-LIKE PLANT PROTEIN 1-RELATED"/>
    <property type="match status" value="1"/>
</dbReference>
<evidence type="ECO:0000256" key="4">
    <source>
        <dbReference type="SAM" id="MobiDB-lite"/>
    </source>
</evidence>
<feature type="coiled-coil region" evidence="3">
    <location>
        <begin position="107"/>
        <end position="228"/>
    </location>
</feature>
<dbReference type="InterPro" id="IPR008587">
    <property type="entry name" value="FPP_plant"/>
</dbReference>
<evidence type="ECO:0000256" key="2">
    <source>
        <dbReference type="ARBA" id="ARBA00023054"/>
    </source>
</evidence>
<reference evidence="5" key="1">
    <citation type="submission" date="2023-12" db="EMBL/GenBank/DDBJ databases">
        <title>Genome assembly of Anisodus tanguticus.</title>
        <authorList>
            <person name="Wang Y.-J."/>
        </authorList>
    </citation>
    <scope>NUCLEOTIDE SEQUENCE</scope>
    <source>
        <strain evidence="5">KB-2021</strain>
        <tissue evidence="5">Leaf</tissue>
    </source>
</reference>
<dbReference type="PANTHER" id="PTHR31580">
    <property type="entry name" value="FILAMENT-LIKE PLANT PROTEIN 4"/>
    <property type="match status" value="1"/>
</dbReference>
<evidence type="ECO:0000313" key="5">
    <source>
        <dbReference type="EMBL" id="KAK4352724.1"/>
    </source>
</evidence>
<dbReference type="SUPFAM" id="SSF57997">
    <property type="entry name" value="Tropomyosin"/>
    <property type="match status" value="1"/>
</dbReference>
<proteinExistence type="inferred from homology"/>
<evidence type="ECO:0000256" key="3">
    <source>
        <dbReference type="SAM" id="Coils"/>
    </source>
</evidence>
<dbReference type="Pfam" id="PF05911">
    <property type="entry name" value="FPP"/>
    <property type="match status" value="4"/>
</dbReference>
<dbReference type="AlphaFoldDB" id="A0AAE1RI34"/>
<sequence>MVIEMEKRKWLWKRRPSDKSPGETESSGSLSSYSERYSDEQDALKEFPDHDKQSPEVTSKAAIIDDESKESLRCLTEKLSAALVNVSAKEDLVKQHAKVAEEAIAGWEKAENEVSVLKQQLDAAVQQNLTLEVRVSHLDGALKECVRQLRQARDEQEKRIQDAMAEKNEWQSEKTALEKQLLKLQTQVEEAGKAETPASTHPDILIRLKCLEKENTALKVELRSCSEVLEIRTIETDLSTQAAETASKQQLESIKKVTRLEAECRKLQAMARKTSPFNDQRSSAVSSFYVDSVTDSQSDSGERLNTVDNLSKLETREYEPSCSNSWASALIAELDQFKNEKSMPKTLAACSIEIDMMDDFLEMEQLAALSETANKTPSVTSDAVAHDSPNVENPLVAEYDSMSQRVAELEQKLEKIEAEKAELENALSESQDALKVSSVQLKETQTRLEELQKELDVVNESKELLEFQLYSMEVEARTMSVNIDSLKTQVEREKSLSSDMEAKYHELENELRKRAQEVELQQTSGSNGELKIKQEDLSVAADKLAECQKTIASLGKQLQSLATLEDFLIDTANIPGGGSVAKAGGELWKLHVNETFTPKRDSDPSKVEEENASHSANGNEGESPASSSSSSTTQATTAKGKNGFGKLFSRSKNALPTLKVNEDK</sequence>
<feature type="coiled-coil region" evidence="3">
    <location>
        <begin position="399"/>
        <end position="517"/>
    </location>
</feature>
<feature type="compositionally biased region" description="Basic and acidic residues" evidence="4">
    <location>
        <begin position="36"/>
        <end position="54"/>
    </location>
</feature>
<protein>
    <recommendedName>
        <fullName evidence="7">Filament-like plant protein</fullName>
    </recommendedName>
</protein>
<keyword evidence="6" id="KW-1185">Reference proteome</keyword>
<feature type="compositionally biased region" description="Low complexity" evidence="4">
    <location>
        <begin position="23"/>
        <end position="35"/>
    </location>
</feature>
<gene>
    <name evidence="5" type="ORF">RND71_028242</name>
</gene>
<feature type="region of interest" description="Disordered" evidence="4">
    <location>
        <begin position="596"/>
        <end position="664"/>
    </location>
</feature>
<feature type="compositionally biased region" description="Basic and acidic residues" evidence="4">
    <location>
        <begin position="13"/>
        <end position="22"/>
    </location>
</feature>
<accession>A0AAE1RI34</accession>
<comment type="caution">
    <text evidence="5">The sequence shown here is derived from an EMBL/GenBank/DDBJ whole genome shotgun (WGS) entry which is preliminary data.</text>
</comment>
<dbReference type="EMBL" id="JAVYJV010000015">
    <property type="protein sequence ID" value="KAK4352724.1"/>
    <property type="molecule type" value="Genomic_DNA"/>
</dbReference>
<keyword evidence="2 3" id="KW-0175">Coiled coil</keyword>
<evidence type="ECO:0000313" key="6">
    <source>
        <dbReference type="Proteomes" id="UP001291623"/>
    </source>
</evidence>
<evidence type="ECO:0008006" key="7">
    <source>
        <dbReference type="Google" id="ProtNLM"/>
    </source>
</evidence>
<comment type="similarity">
    <text evidence="1">Belongs to the FPP family.</text>
</comment>
<evidence type="ECO:0000256" key="1">
    <source>
        <dbReference type="ARBA" id="ARBA00005921"/>
    </source>
</evidence>
<dbReference type="Gene3D" id="1.10.287.1490">
    <property type="match status" value="1"/>
</dbReference>
<feature type="compositionally biased region" description="Basic and acidic residues" evidence="4">
    <location>
        <begin position="596"/>
        <end position="612"/>
    </location>
</feature>